<dbReference type="GO" id="GO:0061630">
    <property type="term" value="F:ubiquitin protein ligase activity"/>
    <property type="evidence" value="ECO:0007669"/>
    <property type="project" value="InterPro"/>
</dbReference>
<dbReference type="InterPro" id="IPR024964">
    <property type="entry name" value="CTLH/CRA"/>
</dbReference>
<dbReference type="GO" id="GO:0034657">
    <property type="term" value="C:GID complex"/>
    <property type="evidence" value="ECO:0007669"/>
    <property type="project" value="TreeGrafter"/>
</dbReference>
<evidence type="ECO:0000259" key="12">
    <source>
        <dbReference type="PROSITE" id="PS50897"/>
    </source>
</evidence>
<keyword evidence="6" id="KW-0862">Zinc</keyword>
<keyword evidence="5 10" id="KW-0863">Zinc-finger</keyword>
<dbReference type="InterPro" id="IPR044063">
    <property type="entry name" value="ZF_RING_GID"/>
</dbReference>
<evidence type="ECO:0000256" key="3">
    <source>
        <dbReference type="ARBA" id="ARBA00022490"/>
    </source>
</evidence>
<feature type="domain" description="CTLH" evidence="12">
    <location>
        <begin position="190"/>
        <end position="248"/>
    </location>
</feature>
<evidence type="ECO:0000256" key="1">
    <source>
        <dbReference type="ARBA" id="ARBA00002343"/>
    </source>
</evidence>
<proteinExistence type="inferred from homology"/>
<dbReference type="SUPFAM" id="SSF57850">
    <property type="entry name" value="RING/U-box"/>
    <property type="match status" value="1"/>
</dbReference>
<sequence>MESILAAHETLSSKANLSKALQDVDALISLLQNARDNIESDPDTTPLHIAKLKTPLKQSFDKIDDDLKEVNKGLNQYQKALKDKFKASALPTASIGSNASDGAATGLDSQRSLVERAIAMHLLREGKFDVASTFVKEVSAQAAGQDDPPRWLEDFADQEGGEDENMDEDEDGELDEELYGELGRGHLQRKFAEMYHILDALRNQHNLTLAIEWARNHSAELEDRGSNLEYELSRLKFVELYTSSPDDANTALLNALDYARATFPTFNSRYARETAALVTTLAYSTQLADSPYSPLFNNPSLWTSTSQLFTREFTSLLNLPSTSPLRTAITAGGLALPILQKVERIMSTSRGQWTSVNELPVETPLPANFMFHSIFVCPVSKEQGTDLNPPMMLPCGHVIAKESLEGTSRGKSRVKCPYCPIESKPGEARRVYI</sequence>
<dbReference type="PANTHER" id="PTHR12170:SF3">
    <property type="entry name" value="GH10162P"/>
    <property type="match status" value="1"/>
</dbReference>
<dbReference type="SMART" id="SM00668">
    <property type="entry name" value="CTLH"/>
    <property type="match status" value="1"/>
</dbReference>
<keyword evidence="3" id="KW-0963">Cytoplasm</keyword>
<dbReference type="PROSITE" id="PS50896">
    <property type="entry name" value="LISH"/>
    <property type="match status" value="1"/>
</dbReference>
<dbReference type="Proteomes" id="UP001274830">
    <property type="component" value="Unassembled WGS sequence"/>
</dbReference>
<comment type="function">
    <text evidence="1">Involved in the proteasome-dependent degradation of fructose-1,6-bisphosphatase.</text>
</comment>
<dbReference type="InterPro" id="IPR006594">
    <property type="entry name" value="LisH"/>
</dbReference>
<feature type="domain" description="RING-Gid-type" evidence="13">
    <location>
        <begin position="377"/>
        <end position="419"/>
    </location>
</feature>
<comment type="caution">
    <text evidence="14">The sequence shown here is derived from an EMBL/GenBank/DDBJ whole genome shotgun (WGS) entry which is preliminary data.</text>
</comment>
<evidence type="ECO:0000256" key="5">
    <source>
        <dbReference type="ARBA" id="ARBA00022771"/>
    </source>
</evidence>
<evidence type="ECO:0000259" key="13">
    <source>
        <dbReference type="PROSITE" id="PS51867"/>
    </source>
</evidence>
<dbReference type="SMART" id="SM00757">
    <property type="entry name" value="CRA"/>
    <property type="match status" value="1"/>
</dbReference>
<evidence type="ECO:0000256" key="9">
    <source>
        <dbReference type="ARBA" id="ARBA00080744"/>
    </source>
</evidence>
<dbReference type="GO" id="GO:0043161">
    <property type="term" value="P:proteasome-mediated ubiquitin-dependent protein catabolic process"/>
    <property type="evidence" value="ECO:0007669"/>
    <property type="project" value="InterPro"/>
</dbReference>
<keyword evidence="15" id="KW-1185">Reference proteome</keyword>
<dbReference type="InterPro" id="IPR013144">
    <property type="entry name" value="CRA_dom"/>
</dbReference>
<dbReference type="Pfam" id="PF10607">
    <property type="entry name" value="CTLH"/>
    <property type="match status" value="1"/>
</dbReference>
<dbReference type="Pfam" id="PF13445">
    <property type="entry name" value="zf-RING_UBOX"/>
    <property type="match status" value="1"/>
</dbReference>
<organism evidence="14 15">
    <name type="scientific">Recurvomyces mirabilis</name>
    <dbReference type="NCBI Taxonomy" id="574656"/>
    <lineage>
        <taxon>Eukaryota</taxon>
        <taxon>Fungi</taxon>
        <taxon>Dikarya</taxon>
        <taxon>Ascomycota</taxon>
        <taxon>Pezizomycotina</taxon>
        <taxon>Dothideomycetes</taxon>
        <taxon>Dothideomycetidae</taxon>
        <taxon>Mycosphaerellales</taxon>
        <taxon>Teratosphaeriaceae</taxon>
        <taxon>Recurvomyces</taxon>
    </lineage>
</organism>
<evidence type="ECO:0000313" key="14">
    <source>
        <dbReference type="EMBL" id="KAK3674182.1"/>
    </source>
</evidence>
<feature type="zinc finger region" description="RING-Gid-type" evidence="10">
    <location>
        <begin position="377"/>
        <end position="419"/>
    </location>
</feature>
<evidence type="ECO:0000256" key="4">
    <source>
        <dbReference type="ARBA" id="ARBA00022723"/>
    </source>
</evidence>
<protein>
    <recommendedName>
        <fullName evidence="9">GID complex catalytic subunit 2</fullName>
    </recommendedName>
    <alternativeName>
        <fullName evidence="8">Glucose-induced degradation protein 2</fullName>
    </alternativeName>
</protein>
<reference evidence="14" key="1">
    <citation type="submission" date="2023-07" db="EMBL/GenBank/DDBJ databases">
        <title>Black Yeasts Isolated from many extreme environments.</title>
        <authorList>
            <person name="Coleine C."/>
            <person name="Stajich J.E."/>
            <person name="Selbmann L."/>
        </authorList>
    </citation>
    <scope>NUCLEOTIDE SEQUENCE</scope>
    <source>
        <strain evidence="14">CCFEE 5485</strain>
    </source>
</reference>
<evidence type="ECO:0000256" key="7">
    <source>
        <dbReference type="ARBA" id="ARBA00061136"/>
    </source>
</evidence>
<dbReference type="PANTHER" id="PTHR12170">
    <property type="entry name" value="MACROPHAGE ERYTHROBLAST ATTACHER-RELATED"/>
    <property type="match status" value="1"/>
</dbReference>
<comment type="subcellular location">
    <subcellularLocation>
        <location evidence="2">Cytoplasm</location>
    </subcellularLocation>
</comment>
<evidence type="ECO:0000256" key="10">
    <source>
        <dbReference type="PROSITE-ProRule" id="PRU01215"/>
    </source>
</evidence>
<dbReference type="AlphaFoldDB" id="A0AAE1C0Q5"/>
<dbReference type="InterPro" id="IPR006595">
    <property type="entry name" value="CTLH_C"/>
</dbReference>
<dbReference type="GO" id="GO:0005634">
    <property type="term" value="C:nucleus"/>
    <property type="evidence" value="ECO:0007669"/>
    <property type="project" value="TreeGrafter"/>
</dbReference>
<dbReference type="InterPro" id="IPR027370">
    <property type="entry name" value="Znf-RING_euk"/>
</dbReference>
<evidence type="ECO:0000313" key="15">
    <source>
        <dbReference type="Proteomes" id="UP001274830"/>
    </source>
</evidence>
<comment type="similarity">
    <text evidence="7">Belongs to the RMD5/GID2 family.</text>
</comment>
<dbReference type="CDD" id="cd16652">
    <property type="entry name" value="dRING_Rmd5p-like"/>
    <property type="match status" value="1"/>
</dbReference>
<evidence type="ECO:0000256" key="8">
    <source>
        <dbReference type="ARBA" id="ARBA00075398"/>
    </source>
</evidence>
<dbReference type="PROSITE" id="PS51867">
    <property type="entry name" value="ZF_RING_GID"/>
    <property type="match status" value="1"/>
</dbReference>
<dbReference type="GO" id="GO:0005737">
    <property type="term" value="C:cytoplasm"/>
    <property type="evidence" value="ECO:0007669"/>
    <property type="project" value="UniProtKB-SubCell"/>
</dbReference>
<dbReference type="EMBL" id="JAUTXT010000021">
    <property type="protein sequence ID" value="KAK3674182.1"/>
    <property type="molecule type" value="Genomic_DNA"/>
</dbReference>
<dbReference type="PROSITE" id="PS50897">
    <property type="entry name" value="CTLH"/>
    <property type="match status" value="1"/>
</dbReference>
<dbReference type="InterPro" id="IPR045098">
    <property type="entry name" value="Fyv10_fam"/>
</dbReference>
<name>A0AAE1C0Q5_9PEZI</name>
<feature type="compositionally biased region" description="Acidic residues" evidence="11">
    <location>
        <begin position="154"/>
        <end position="172"/>
    </location>
</feature>
<keyword evidence="4" id="KW-0479">Metal-binding</keyword>
<dbReference type="InterPro" id="IPR037683">
    <property type="entry name" value="Rmd5_dRing"/>
</dbReference>
<dbReference type="FunFam" id="3.30.40.10:FF:000143">
    <property type="entry name" value="Regulator of gluconeogenesis Rmd5"/>
    <property type="match status" value="1"/>
</dbReference>
<accession>A0AAE1C0Q5</accession>
<evidence type="ECO:0000256" key="11">
    <source>
        <dbReference type="SAM" id="MobiDB-lite"/>
    </source>
</evidence>
<dbReference type="GO" id="GO:0008270">
    <property type="term" value="F:zinc ion binding"/>
    <property type="evidence" value="ECO:0007669"/>
    <property type="project" value="UniProtKB-KW"/>
</dbReference>
<evidence type="ECO:0000256" key="6">
    <source>
        <dbReference type="ARBA" id="ARBA00022833"/>
    </source>
</evidence>
<gene>
    <name evidence="14" type="ORF">LTR78_006029</name>
</gene>
<dbReference type="Gene3D" id="3.30.40.10">
    <property type="entry name" value="Zinc/RING finger domain, C3HC4 (zinc finger)"/>
    <property type="match status" value="1"/>
</dbReference>
<dbReference type="InterPro" id="IPR013083">
    <property type="entry name" value="Znf_RING/FYVE/PHD"/>
</dbReference>
<evidence type="ECO:0000256" key="2">
    <source>
        <dbReference type="ARBA" id="ARBA00004496"/>
    </source>
</evidence>
<feature type="region of interest" description="Disordered" evidence="11">
    <location>
        <begin position="140"/>
        <end position="172"/>
    </location>
</feature>